<dbReference type="Pfam" id="PF06476">
    <property type="entry name" value="DUF1090"/>
    <property type="match status" value="1"/>
</dbReference>
<name>A0A212PVZ0_9PROT</name>
<dbReference type="InterPro" id="IPR009468">
    <property type="entry name" value="DUF1090"/>
</dbReference>
<dbReference type="EMBL" id="FYEH01000001">
    <property type="protein sequence ID" value="SNB51115.1"/>
    <property type="molecule type" value="Genomic_DNA"/>
</dbReference>
<evidence type="ECO:0000313" key="2">
    <source>
        <dbReference type="Proteomes" id="UP000197065"/>
    </source>
</evidence>
<sequence length="94" mass="9986">MRALVDQLDAGRMNGVTSQVPGLAEAIASIKSDCSPEVTTSAQDLLAKQQALADKQQAFQAARASGNSMQEARAQQDLIQAQTDLAEATSRLKR</sequence>
<keyword evidence="2" id="KW-1185">Reference proteome</keyword>
<dbReference type="AlphaFoldDB" id="A0A212PVZ0"/>
<organism evidence="1 2">
    <name type="scientific">Arboricoccus pini</name>
    <dbReference type="NCBI Taxonomy" id="1963835"/>
    <lineage>
        <taxon>Bacteria</taxon>
        <taxon>Pseudomonadati</taxon>
        <taxon>Pseudomonadota</taxon>
        <taxon>Alphaproteobacteria</taxon>
        <taxon>Geminicoccales</taxon>
        <taxon>Geminicoccaceae</taxon>
        <taxon>Arboricoccus</taxon>
    </lineage>
</organism>
<protein>
    <submittedName>
        <fullName evidence="1">Uncharacterized protein</fullName>
    </submittedName>
</protein>
<evidence type="ECO:0000313" key="1">
    <source>
        <dbReference type="EMBL" id="SNB51115.1"/>
    </source>
</evidence>
<proteinExistence type="predicted"/>
<reference evidence="1 2" key="1">
    <citation type="submission" date="2017-06" db="EMBL/GenBank/DDBJ databases">
        <authorList>
            <person name="Kim H.J."/>
            <person name="Triplett B.A."/>
        </authorList>
    </citation>
    <scope>NUCLEOTIDE SEQUENCE [LARGE SCALE GENOMIC DNA]</scope>
    <source>
        <strain evidence="1 2">B29T1</strain>
    </source>
</reference>
<dbReference type="Proteomes" id="UP000197065">
    <property type="component" value="Unassembled WGS sequence"/>
</dbReference>
<gene>
    <name evidence="1" type="ORF">SAMN07250955_10137</name>
</gene>
<accession>A0A212PVZ0</accession>